<protein>
    <submittedName>
        <fullName evidence="1">Uncharacterized protein</fullName>
    </submittedName>
</protein>
<reference evidence="1" key="1">
    <citation type="journal article" date="2021" name="Proc. Natl. Acad. Sci. U.S.A.">
        <title>A Catalog of Tens of Thousands of Viruses from Human Metagenomes Reveals Hidden Associations with Chronic Diseases.</title>
        <authorList>
            <person name="Tisza M.J."/>
            <person name="Buck C.B."/>
        </authorList>
    </citation>
    <scope>NUCLEOTIDE SEQUENCE</scope>
    <source>
        <strain evidence="1">Ctrgt10</strain>
    </source>
</reference>
<sequence length="139" mass="15556">MKLISSSKTDTCLSLKFKYSSEHERALSCIVNSILSTKCFVVSLSAQEVSFNLEGDYFVLPLEVVKDYKDVYATVDCAQLDDGELQEEETVVLSVSETPMNTDALHILTKDKDVWSIPENSTIKIHTPKEFVLDEGSLK</sequence>
<evidence type="ECO:0000313" key="1">
    <source>
        <dbReference type="EMBL" id="DAD78154.1"/>
    </source>
</evidence>
<proteinExistence type="predicted"/>
<organism evidence="1">
    <name type="scientific">Siphoviridae sp. ctrgt10</name>
    <dbReference type="NCBI Taxonomy" id="2826479"/>
    <lineage>
        <taxon>Viruses</taxon>
        <taxon>Duplodnaviria</taxon>
        <taxon>Heunggongvirae</taxon>
        <taxon>Uroviricota</taxon>
        <taxon>Caudoviricetes</taxon>
    </lineage>
</organism>
<accession>A0A8S5M7F7</accession>
<dbReference type="EMBL" id="BK014839">
    <property type="protein sequence ID" value="DAD78154.1"/>
    <property type="molecule type" value="Genomic_DNA"/>
</dbReference>
<name>A0A8S5M7F7_9CAUD</name>